<evidence type="ECO:0000256" key="5">
    <source>
        <dbReference type="ARBA" id="ARBA00022777"/>
    </source>
</evidence>
<evidence type="ECO:0000313" key="11">
    <source>
        <dbReference type="Proteomes" id="UP000018461"/>
    </source>
</evidence>
<evidence type="ECO:0000256" key="4">
    <source>
        <dbReference type="ARBA" id="ARBA00022741"/>
    </source>
</evidence>
<reference evidence="10" key="1">
    <citation type="submission" date="2011-08" db="EMBL/GenBank/DDBJ databases">
        <authorList>
            <consortium name="The Broad Institute Genome Sequencing Platform"/>
            <person name="Earl A."/>
            <person name="Ward D."/>
            <person name="Feldgarden M."/>
            <person name="Gevers D."/>
            <person name="Sizova M."/>
            <person name="Hazen A."/>
            <person name="Epstein S."/>
            <person name="Young S.K."/>
            <person name="Zeng Q."/>
            <person name="Gargeya S."/>
            <person name="Fitzgerald M."/>
            <person name="Haas B."/>
            <person name="Abouelleil A."/>
            <person name="Alvarado L."/>
            <person name="Arachchi H.M."/>
            <person name="Berlin A."/>
            <person name="Brown A."/>
            <person name="Chapman S.B."/>
            <person name="Chen Z."/>
            <person name="Dunbar C."/>
            <person name="Freedman E."/>
            <person name="Gearin G."/>
            <person name="Gellesch M."/>
            <person name="Goldberg J."/>
            <person name="Griggs A."/>
            <person name="Gujja S."/>
            <person name="Heiman D."/>
            <person name="Howarth C."/>
            <person name="Larson L."/>
            <person name="Lui A."/>
            <person name="MacDonald P.J.P."/>
            <person name="Montmayeur A."/>
            <person name="Murphy C."/>
            <person name="Neiman D."/>
            <person name="Pearson M."/>
            <person name="Priest M."/>
            <person name="Roberts A."/>
            <person name="Saif S."/>
            <person name="Shea T."/>
            <person name="Shenoy N."/>
            <person name="Sisk P."/>
            <person name="Stolte C."/>
            <person name="Sykes S."/>
            <person name="Wortman J."/>
            <person name="Nusbaum C."/>
            <person name="Birren B."/>
        </authorList>
    </citation>
    <scope>NUCLEOTIDE SEQUENCE [LARGE SCALE GENOMIC DNA]</scope>
    <source>
        <strain evidence="10">ACB1</strain>
    </source>
</reference>
<evidence type="ECO:0000256" key="3">
    <source>
        <dbReference type="ARBA" id="ARBA00022679"/>
    </source>
</evidence>
<dbReference type="PANTHER" id="PTHR12358">
    <property type="entry name" value="SPHINGOSINE KINASE"/>
    <property type="match status" value="1"/>
</dbReference>
<evidence type="ECO:0000256" key="2">
    <source>
        <dbReference type="ARBA" id="ARBA00005983"/>
    </source>
</evidence>
<dbReference type="InterPro" id="IPR045540">
    <property type="entry name" value="YegS/DAGK_C"/>
</dbReference>
<dbReference type="Gene3D" id="3.40.50.10330">
    <property type="entry name" value="Probable inorganic polyphosphate/atp-NAD kinase, domain 1"/>
    <property type="match status" value="1"/>
</dbReference>
<dbReference type="InterPro" id="IPR050187">
    <property type="entry name" value="Lipid_Phosphate_FormReg"/>
</dbReference>
<evidence type="ECO:0000256" key="7">
    <source>
        <dbReference type="ARBA" id="ARBA00023209"/>
    </source>
</evidence>
<keyword evidence="5 10" id="KW-0418">Kinase</keyword>
<dbReference type="InterPro" id="IPR017438">
    <property type="entry name" value="ATP-NAD_kinase_N"/>
</dbReference>
<feature type="domain" description="DAGKc" evidence="9">
    <location>
        <begin position="1"/>
        <end position="135"/>
    </location>
</feature>
<comment type="cofactor">
    <cofactor evidence="1">
        <name>Mg(2+)</name>
        <dbReference type="ChEBI" id="CHEBI:18420"/>
    </cofactor>
</comment>
<protein>
    <submittedName>
        <fullName evidence="10">YegS BmrU family lipid kinase</fullName>
    </submittedName>
</protein>
<gene>
    <name evidence="10" type="ORF">HMPREF9625_01683</name>
</gene>
<dbReference type="PROSITE" id="PS50146">
    <property type="entry name" value="DAGK"/>
    <property type="match status" value="1"/>
</dbReference>
<keyword evidence="11" id="KW-1185">Reference proteome</keyword>
<dbReference type="EMBL" id="AFZC02000002">
    <property type="protein sequence ID" value="EHL09710.1"/>
    <property type="molecule type" value="Genomic_DNA"/>
</dbReference>
<dbReference type="GO" id="GO:0008654">
    <property type="term" value="P:phospholipid biosynthetic process"/>
    <property type="evidence" value="ECO:0007669"/>
    <property type="project" value="UniProtKB-KW"/>
</dbReference>
<keyword evidence="6" id="KW-0067">ATP-binding</keyword>
<dbReference type="RefSeq" id="WP_009535522.1">
    <property type="nucleotide sequence ID" value="NZ_KE148312.1"/>
</dbReference>
<keyword evidence="7" id="KW-0444">Lipid biosynthesis</keyword>
<dbReference type="InterPro" id="IPR016064">
    <property type="entry name" value="NAD/diacylglycerol_kinase_sf"/>
</dbReference>
<evidence type="ECO:0000256" key="1">
    <source>
        <dbReference type="ARBA" id="ARBA00001946"/>
    </source>
</evidence>
<keyword evidence="7" id="KW-0443">Lipid metabolism</keyword>
<evidence type="ECO:0000256" key="6">
    <source>
        <dbReference type="ARBA" id="ARBA00022840"/>
    </source>
</evidence>
<keyword evidence="3" id="KW-0808">Transferase</keyword>
<keyword evidence="7" id="KW-0594">Phospholipid biosynthesis</keyword>
<dbReference type="AlphaFoldDB" id="G9WQQ0"/>
<dbReference type="HOGENOM" id="CLU_045532_0_2_9"/>
<accession>G9WQQ0</accession>
<dbReference type="Gene3D" id="2.60.200.40">
    <property type="match status" value="1"/>
</dbReference>
<reference evidence="10" key="2">
    <citation type="submission" date="2013-03" db="EMBL/GenBank/DDBJ databases">
        <title>The Genome Sequence of Oribacterium sp. ACB1.</title>
        <authorList>
            <consortium name="The Broad Institute Genomics Platform"/>
            <consortium name="The Broad Institute Genome Sequencing Center for Infectious Disease"/>
            <person name="Earl A."/>
            <person name="Ward D."/>
            <person name="Feldgarden M."/>
            <person name="Gevers D."/>
            <person name="Sizova M."/>
            <person name="Hazen A."/>
            <person name="Epstein S."/>
            <person name="Walker B."/>
            <person name="Young S."/>
            <person name="Zeng Q."/>
            <person name="Gargeya S."/>
            <person name="Fitzgerald M."/>
            <person name="Haas B."/>
            <person name="Abouelleil A."/>
            <person name="Allen A.W."/>
            <person name="Alvarado L."/>
            <person name="Arachchi H.M."/>
            <person name="Berlin A.M."/>
            <person name="Chapman S.B."/>
            <person name="Gainer-Dewar J."/>
            <person name="Goldberg J."/>
            <person name="Griggs A."/>
            <person name="Gujja S."/>
            <person name="Hansen M."/>
            <person name="Howarth C."/>
            <person name="Imamovic A."/>
            <person name="Ireland A."/>
            <person name="Larimer J."/>
            <person name="McCowan C."/>
            <person name="Murphy C."/>
            <person name="Pearson M."/>
            <person name="Poon T.W."/>
            <person name="Priest M."/>
            <person name="Roberts A."/>
            <person name="Saif S."/>
            <person name="Shea T."/>
            <person name="Sisk P."/>
            <person name="Sykes S."/>
            <person name="Wortman J."/>
            <person name="Nusbaum C."/>
            <person name="Birren B."/>
        </authorList>
    </citation>
    <scope>NUCLEOTIDE SEQUENCE [LARGE SCALE GENOMIC DNA]</scope>
    <source>
        <strain evidence="10">ACB1</strain>
    </source>
</reference>
<dbReference type="InterPro" id="IPR001206">
    <property type="entry name" value="Diacylglycerol_kinase_cat_dom"/>
</dbReference>
<keyword evidence="4" id="KW-0547">Nucleotide-binding</keyword>
<dbReference type="SUPFAM" id="SSF111331">
    <property type="entry name" value="NAD kinase/diacylglycerol kinase-like"/>
    <property type="match status" value="1"/>
</dbReference>
<dbReference type="PANTHER" id="PTHR12358:SF54">
    <property type="entry name" value="SPHINGOSINE KINASE RELATED PROTEIN"/>
    <property type="match status" value="1"/>
</dbReference>
<dbReference type="GO" id="GO:0005524">
    <property type="term" value="F:ATP binding"/>
    <property type="evidence" value="ECO:0007669"/>
    <property type="project" value="UniProtKB-KW"/>
</dbReference>
<name>G9WQQ0_9FIRM</name>
<proteinExistence type="inferred from homology"/>
<dbReference type="PATRIC" id="fig|796943.3.peg.2155"/>
<comment type="caution">
    <text evidence="10">The sequence shown here is derived from an EMBL/GenBank/DDBJ whole genome shotgun (WGS) entry which is preliminary data.</text>
</comment>
<keyword evidence="8" id="KW-1208">Phospholipid metabolism</keyword>
<comment type="similarity">
    <text evidence="2">Belongs to the diacylglycerol/lipid kinase family.</text>
</comment>
<evidence type="ECO:0000256" key="8">
    <source>
        <dbReference type="ARBA" id="ARBA00023264"/>
    </source>
</evidence>
<dbReference type="STRING" id="796943.HMPREF9625_01683"/>
<evidence type="ECO:0000313" key="10">
    <source>
        <dbReference type="EMBL" id="EHL09710.1"/>
    </source>
</evidence>
<dbReference type="GO" id="GO:0016301">
    <property type="term" value="F:kinase activity"/>
    <property type="evidence" value="ECO:0007669"/>
    <property type="project" value="UniProtKB-KW"/>
</dbReference>
<dbReference type="Pfam" id="PF19279">
    <property type="entry name" value="YegS_C"/>
    <property type="match status" value="1"/>
</dbReference>
<dbReference type="Pfam" id="PF00781">
    <property type="entry name" value="DAGK_cat"/>
    <property type="match status" value="1"/>
</dbReference>
<evidence type="ECO:0000259" key="9">
    <source>
        <dbReference type="PROSITE" id="PS50146"/>
    </source>
</evidence>
<organism evidence="10 11">
    <name type="scientific">Oribacterium parvum ACB1</name>
    <dbReference type="NCBI Taxonomy" id="796943"/>
    <lineage>
        <taxon>Bacteria</taxon>
        <taxon>Bacillati</taxon>
        <taxon>Bacillota</taxon>
        <taxon>Clostridia</taxon>
        <taxon>Lachnospirales</taxon>
        <taxon>Lachnospiraceae</taxon>
        <taxon>Oribacterium</taxon>
    </lineage>
</organism>
<dbReference type="Proteomes" id="UP000018461">
    <property type="component" value="Unassembled WGS sequence"/>
</dbReference>
<sequence>MLFFIINPLAGRGHGLTVWKKIEEDSRTFLESEGFRIFFTEGRGNAKAIAREITEDSQGEKKIIVIGGTGTLNEVVDGVKLDGDRVSLAFLPVCKENDFVRGLDKSYKAPMNIQKLLENKERKVDYGIVEGSTRHRRFVVGAGMGFDAAVMNELLAVRSDICPKEKAVGVKGKKSVFQFLFNQSGTLAYIYAFLKGLRRAKQCKGTILLDGEERLEFSHILFLSIHNHPYEGRYVLGKGASAEDGYLDLCLVSTKHKLRLLRIMLASLFGVHQYLPGVHCYRFKRAEIHMEEPLPLHIDGENVGRQKDISISCRPRRLRIQI</sequence>